<feature type="transmembrane region" description="Helical" evidence="10">
    <location>
        <begin position="545"/>
        <end position="563"/>
    </location>
</feature>
<name>A0A9W8AUA3_9FUNG</name>
<sequence>CSIRGTVYGELFDPPEEAEKEGGIEHDSPSIITPSPAIHEGFPTMFAQRLLYASNGGDPFSDTPLPPPTTTQMPTFPSAMASPDSEKPSPESGLSFEEAKRVMLTDMNGMFHNKYFSEEELTFVDTKLYRHLAADDNQARVIVEFFTILAVKEDTLEHLKYFATSGLRTLCLGYRVISPEEYDAWAAEYKAASNLLDGREEALDAANEKIEHSLTLVGGTAIEDRLQDGVPEAIAQLATAGIKIWVLTGDKTETAINIGFSCNLLYEGMQLVVVTGTDAESTRVQLQDALDLFGYQQGRLHEPPPTEEVHDEKSPSATGAFPNGGHQQPSGPGGVGEGERPGLDGAGNKKPLALVIDGESLKYALEPELELLFLKIWCDFSLTFLFDYALMMFYNLLFTSLPVLVLGVLDQDVAPEVSMSVPQLYRAGIKGSQYNMRRFWLHVLDGIYQSLVCVLIPFYVYGVSGTSRSGGLDDAELNEMGTVVSVGVVCVANLYVAINMMNWTWIVPVVTVLSTLSFSLFLGVYCRLNVSALYLIDTQVYTQGNFYFVVALVIVVCMFPRLFGKFVHENFFPNDVHIVREVVHRFHKLYPEQTQRTSSGLLTRKKSEKVLSPQCIPLTAPSITSPSRSPDSVSIHRAPTYGSQVGTSGGFNTTDSYARPAVTGDAEMHLDAPGGRTSLANHLQRMSSISSIGPAVSHRQRSTRRKPFTSVMHRLKQRSLFFLRSGQQRPNTGFAYSQHHQSSLSLRYSYAPSERSVEVPLPPSDPRYQRRSQQRVSASAPHLPLNRRRS</sequence>
<dbReference type="GO" id="GO:0046872">
    <property type="term" value="F:metal ion binding"/>
    <property type="evidence" value="ECO:0007669"/>
    <property type="project" value="UniProtKB-KW"/>
</dbReference>
<dbReference type="SUPFAM" id="SSF56784">
    <property type="entry name" value="HAD-like"/>
    <property type="match status" value="1"/>
</dbReference>
<keyword evidence="5" id="KW-0479">Metal-binding</keyword>
<keyword evidence="4 10" id="KW-0812">Transmembrane</keyword>
<evidence type="ECO:0000313" key="13">
    <source>
        <dbReference type="Proteomes" id="UP001150925"/>
    </source>
</evidence>
<dbReference type="Pfam" id="PF16212">
    <property type="entry name" value="PhoLip_ATPase_C"/>
    <property type="match status" value="1"/>
</dbReference>
<dbReference type="InterPro" id="IPR032630">
    <property type="entry name" value="P_typ_ATPase_c"/>
</dbReference>
<accession>A0A9W8AUA3</accession>
<proteinExistence type="predicted"/>
<dbReference type="Gene3D" id="3.40.50.1000">
    <property type="entry name" value="HAD superfamily/HAD-like"/>
    <property type="match status" value="1"/>
</dbReference>
<evidence type="ECO:0000256" key="9">
    <source>
        <dbReference type="SAM" id="MobiDB-lite"/>
    </source>
</evidence>
<feature type="region of interest" description="Disordered" evidence="9">
    <location>
        <begin position="752"/>
        <end position="790"/>
    </location>
</feature>
<evidence type="ECO:0000256" key="10">
    <source>
        <dbReference type="SAM" id="Phobius"/>
    </source>
</evidence>
<dbReference type="GO" id="GO:0005886">
    <property type="term" value="C:plasma membrane"/>
    <property type="evidence" value="ECO:0007669"/>
    <property type="project" value="TreeGrafter"/>
</dbReference>
<feature type="compositionally biased region" description="Basic and acidic residues" evidence="9">
    <location>
        <begin position="299"/>
        <end position="314"/>
    </location>
</feature>
<evidence type="ECO:0000256" key="8">
    <source>
        <dbReference type="ARBA" id="ARBA00023136"/>
    </source>
</evidence>
<dbReference type="PANTHER" id="PTHR24092">
    <property type="entry name" value="PROBABLE PHOSPHOLIPID-TRANSPORTING ATPASE"/>
    <property type="match status" value="1"/>
</dbReference>
<dbReference type="GO" id="GO:0140326">
    <property type="term" value="F:ATPase-coupled intramembrane lipid transporter activity"/>
    <property type="evidence" value="ECO:0007669"/>
    <property type="project" value="TreeGrafter"/>
</dbReference>
<organism evidence="12 13">
    <name type="scientific">Dispira parvispora</name>
    <dbReference type="NCBI Taxonomy" id="1520584"/>
    <lineage>
        <taxon>Eukaryota</taxon>
        <taxon>Fungi</taxon>
        <taxon>Fungi incertae sedis</taxon>
        <taxon>Zoopagomycota</taxon>
        <taxon>Kickxellomycotina</taxon>
        <taxon>Dimargaritomycetes</taxon>
        <taxon>Dimargaritales</taxon>
        <taxon>Dimargaritaceae</taxon>
        <taxon>Dispira</taxon>
    </lineage>
</organism>
<evidence type="ECO:0000256" key="1">
    <source>
        <dbReference type="ARBA" id="ARBA00004141"/>
    </source>
</evidence>
<feature type="region of interest" description="Disordered" evidence="9">
    <location>
        <begin position="297"/>
        <end position="343"/>
    </location>
</feature>
<keyword evidence="6" id="KW-0460">Magnesium</keyword>
<feature type="region of interest" description="Disordered" evidence="9">
    <location>
        <begin position="57"/>
        <end position="94"/>
    </location>
</feature>
<dbReference type="InterPro" id="IPR023298">
    <property type="entry name" value="ATPase_P-typ_TM_dom_sf"/>
</dbReference>
<feature type="non-terminal residue" evidence="12">
    <location>
        <position position="790"/>
    </location>
</feature>
<keyword evidence="8 10" id="KW-0472">Membrane</keyword>
<gene>
    <name evidence="12" type="primary">DNF1_2</name>
    <name evidence="12" type="ORF">IWQ62_003292</name>
</gene>
<feature type="transmembrane region" description="Helical" evidence="10">
    <location>
        <begin position="439"/>
        <end position="460"/>
    </location>
</feature>
<dbReference type="InterPro" id="IPR023214">
    <property type="entry name" value="HAD_sf"/>
</dbReference>
<evidence type="ECO:0000313" key="12">
    <source>
        <dbReference type="EMBL" id="KAJ1963195.1"/>
    </source>
</evidence>
<evidence type="ECO:0000256" key="3">
    <source>
        <dbReference type="ARBA" id="ARBA00022448"/>
    </source>
</evidence>
<reference evidence="12" key="1">
    <citation type="submission" date="2022-07" db="EMBL/GenBank/DDBJ databases">
        <title>Phylogenomic reconstructions and comparative analyses of Kickxellomycotina fungi.</title>
        <authorList>
            <person name="Reynolds N.K."/>
            <person name="Stajich J.E."/>
            <person name="Barry K."/>
            <person name="Grigoriev I.V."/>
            <person name="Crous P."/>
            <person name="Smith M.E."/>
        </authorList>
    </citation>
    <scope>NUCLEOTIDE SEQUENCE</scope>
    <source>
        <strain evidence="12">RSA 1196</strain>
    </source>
</reference>
<feature type="transmembrane region" description="Helical" evidence="10">
    <location>
        <begin position="505"/>
        <end position="525"/>
    </location>
</feature>
<comment type="caution">
    <text evidence="12">The sequence shown here is derived from an EMBL/GenBank/DDBJ whole genome shotgun (WGS) entry which is preliminary data.</text>
</comment>
<evidence type="ECO:0000256" key="4">
    <source>
        <dbReference type="ARBA" id="ARBA00022692"/>
    </source>
</evidence>
<evidence type="ECO:0000256" key="6">
    <source>
        <dbReference type="ARBA" id="ARBA00022842"/>
    </source>
</evidence>
<dbReference type="InterPro" id="IPR036412">
    <property type="entry name" value="HAD-like_sf"/>
</dbReference>
<dbReference type="SUPFAM" id="SSF81665">
    <property type="entry name" value="Calcium ATPase, transmembrane domain M"/>
    <property type="match status" value="1"/>
</dbReference>
<evidence type="ECO:0000259" key="11">
    <source>
        <dbReference type="Pfam" id="PF16212"/>
    </source>
</evidence>
<feature type="region of interest" description="Disordered" evidence="9">
    <location>
        <begin position="1"/>
        <end position="38"/>
    </location>
</feature>
<feature type="transmembrane region" description="Helical" evidence="10">
    <location>
        <begin position="388"/>
        <end position="409"/>
    </location>
</feature>
<dbReference type="AlphaFoldDB" id="A0A9W8AUA3"/>
<dbReference type="EMBL" id="JANBPY010000856">
    <property type="protein sequence ID" value="KAJ1963195.1"/>
    <property type="molecule type" value="Genomic_DNA"/>
</dbReference>
<dbReference type="GO" id="GO:0045332">
    <property type="term" value="P:phospholipid translocation"/>
    <property type="evidence" value="ECO:0007669"/>
    <property type="project" value="TreeGrafter"/>
</dbReference>
<dbReference type="PANTHER" id="PTHR24092:SF180">
    <property type="entry name" value="PHOSPHOLIPID-TRANSPORTING ATPASE DNF1-RELATED"/>
    <property type="match status" value="1"/>
</dbReference>
<dbReference type="OrthoDB" id="377733at2759"/>
<protein>
    <submittedName>
        <fullName evidence="12">Phospholipid transporting ATPase</fullName>
    </submittedName>
</protein>
<keyword evidence="13" id="KW-1185">Reference proteome</keyword>
<comment type="subcellular location">
    <subcellularLocation>
        <location evidence="2">Endomembrane system</location>
    </subcellularLocation>
    <subcellularLocation>
        <location evidence="1">Membrane</location>
        <topology evidence="1">Multi-pass membrane protein</topology>
    </subcellularLocation>
</comment>
<feature type="domain" description="P-type ATPase C-terminal" evidence="11">
    <location>
        <begin position="373"/>
        <end position="574"/>
    </location>
</feature>
<keyword evidence="7 10" id="KW-1133">Transmembrane helix</keyword>
<evidence type="ECO:0000256" key="5">
    <source>
        <dbReference type="ARBA" id="ARBA00022723"/>
    </source>
</evidence>
<dbReference type="Pfam" id="PF13246">
    <property type="entry name" value="Cation_ATPase"/>
    <property type="match status" value="1"/>
</dbReference>
<dbReference type="Proteomes" id="UP001150925">
    <property type="component" value="Unassembled WGS sequence"/>
</dbReference>
<keyword evidence="3" id="KW-0813">Transport</keyword>
<evidence type="ECO:0000256" key="7">
    <source>
        <dbReference type="ARBA" id="ARBA00022989"/>
    </source>
</evidence>
<evidence type="ECO:0000256" key="2">
    <source>
        <dbReference type="ARBA" id="ARBA00004308"/>
    </source>
</evidence>